<evidence type="ECO:0000256" key="1">
    <source>
        <dbReference type="ARBA" id="ARBA00000900"/>
    </source>
</evidence>
<dbReference type="InterPro" id="IPR056521">
    <property type="entry name" value="MARCHF6-like_C"/>
</dbReference>
<feature type="transmembrane region" description="Helical" evidence="14">
    <location>
        <begin position="976"/>
        <end position="999"/>
    </location>
</feature>
<dbReference type="OMA" id="VGTCYMF"/>
<feature type="region of interest" description="Disordered" evidence="13">
    <location>
        <begin position="371"/>
        <end position="425"/>
    </location>
</feature>
<feature type="compositionally biased region" description="Acidic residues" evidence="13">
    <location>
        <begin position="663"/>
        <end position="673"/>
    </location>
</feature>
<keyword evidence="10" id="KW-0862">Zinc</keyword>
<dbReference type="FunCoup" id="D8Q0R4">
    <property type="interactions" value="534"/>
</dbReference>
<feature type="transmembrane region" description="Helical" evidence="14">
    <location>
        <begin position="1129"/>
        <end position="1147"/>
    </location>
</feature>
<dbReference type="GO" id="GO:0061630">
    <property type="term" value="F:ubiquitin protein ligase activity"/>
    <property type="evidence" value="ECO:0007669"/>
    <property type="project" value="UniProtKB-EC"/>
</dbReference>
<evidence type="ECO:0000256" key="12">
    <source>
        <dbReference type="ARBA" id="ARBA00023136"/>
    </source>
</evidence>
<feature type="transmembrane region" description="Helical" evidence="14">
    <location>
        <begin position="764"/>
        <end position="785"/>
    </location>
</feature>
<feature type="compositionally biased region" description="Basic and acidic residues" evidence="13">
    <location>
        <begin position="615"/>
        <end position="626"/>
    </location>
</feature>
<evidence type="ECO:0000259" key="15">
    <source>
        <dbReference type="PROSITE" id="PS51292"/>
    </source>
</evidence>
<feature type="compositionally biased region" description="Acidic residues" evidence="13">
    <location>
        <begin position="692"/>
        <end position="705"/>
    </location>
</feature>
<gene>
    <name evidence="16" type="ORF">SCHCODRAFT_81982</name>
</gene>
<feature type="region of interest" description="Disordered" evidence="13">
    <location>
        <begin position="614"/>
        <end position="721"/>
    </location>
</feature>
<reference evidence="16 17" key="1">
    <citation type="journal article" date="2010" name="Nat. Biotechnol.">
        <title>Genome sequence of the model mushroom Schizophyllum commune.</title>
        <authorList>
            <person name="Ohm R.A."/>
            <person name="de Jong J.F."/>
            <person name="Lugones L.G."/>
            <person name="Aerts A."/>
            <person name="Kothe E."/>
            <person name="Stajich J.E."/>
            <person name="de Vries R.P."/>
            <person name="Record E."/>
            <person name="Levasseur A."/>
            <person name="Baker S.E."/>
            <person name="Bartholomew K.A."/>
            <person name="Coutinho P.M."/>
            <person name="Erdmann S."/>
            <person name="Fowler T.J."/>
            <person name="Gathman A.C."/>
            <person name="Lombard V."/>
            <person name="Henrissat B."/>
            <person name="Knabe N."/>
            <person name="Kuees U."/>
            <person name="Lilly W.W."/>
            <person name="Lindquist E."/>
            <person name="Lucas S."/>
            <person name="Magnuson J.K."/>
            <person name="Piumi F."/>
            <person name="Raudaskoski M."/>
            <person name="Salamov A."/>
            <person name="Schmutz J."/>
            <person name="Schwarze F.W.M.R."/>
            <person name="vanKuyk P.A."/>
            <person name="Horton J.S."/>
            <person name="Grigoriev I.V."/>
            <person name="Woesten H.A.B."/>
        </authorList>
    </citation>
    <scope>NUCLEOTIDE SEQUENCE [LARGE SCALE GENOMIC DNA]</scope>
    <source>
        <strain evidence="17">H4-8 / FGSC 9210</strain>
    </source>
</reference>
<name>D8Q0R4_SCHCM</name>
<keyword evidence="8" id="KW-0863">Zinc-finger</keyword>
<feature type="transmembrane region" description="Helical" evidence="14">
    <location>
        <begin position="1028"/>
        <end position="1048"/>
    </location>
</feature>
<keyword evidence="9" id="KW-0833">Ubl conjugation pathway</keyword>
<evidence type="ECO:0000256" key="13">
    <source>
        <dbReference type="SAM" id="MobiDB-lite"/>
    </source>
</evidence>
<accession>D8Q0R4</accession>
<evidence type="ECO:0000256" key="3">
    <source>
        <dbReference type="ARBA" id="ARBA00004906"/>
    </source>
</evidence>
<evidence type="ECO:0000256" key="9">
    <source>
        <dbReference type="ARBA" id="ARBA00022786"/>
    </source>
</evidence>
<feature type="transmembrane region" description="Helical" evidence="14">
    <location>
        <begin position="1380"/>
        <end position="1405"/>
    </location>
</feature>
<dbReference type="Pfam" id="PF23113">
    <property type="entry name" value="MARCHF6_C"/>
    <property type="match status" value="1"/>
</dbReference>
<dbReference type="HOGENOM" id="CLU_001266_1_0_1"/>
<keyword evidence="7" id="KW-0479">Metal-binding</keyword>
<keyword evidence="6 14" id="KW-0812">Transmembrane</keyword>
<feature type="compositionally biased region" description="Low complexity" evidence="13">
    <location>
        <begin position="544"/>
        <end position="558"/>
    </location>
</feature>
<feature type="region of interest" description="Disordered" evidence="13">
    <location>
        <begin position="451"/>
        <end position="597"/>
    </location>
</feature>
<evidence type="ECO:0000313" key="17">
    <source>
        <dbReference type="Proteomes" id="UP000007431"/>
    </source>
</evidence>
<dbReference type="InterPro" id="IPR011016">
    <property type="entry name" value="Znf_RING-CH"/>
</dbReference>
<evidence type="ECO:0000256" key="4">
    <source>
        <dbReference type="ARBA" id="ARBA00012483"/>
    </source>
</evidence>
<dbReference type="eggNOG" id="KOG1609">
    <property type="taxonomic scope" value="Eukaryota"/>
</dbReference>
<dbReference type="PANTHER" id="PTHR13145:SF0">
    <property type="entry name" value="E3 UBIQUITIN-PROTEIN LIGASE MARCHF6"/>
    <property type="match status" value="1"/>
</dbReference>
<comment type="pathway">
    <text evidence="3">Protein modification; protein ubiquitination.</text>
</comment>
<feature type="compositionally biased region" description="Low complexity" evidence="13">
    <location>
        <begin position="568"/>
        <end position="595"/>
    </location>
</feature>
<feature type="transmembrane region" description="Helical" evidence="14">
    <location>
        <begin position="1286"/>
        <end position="1306"/>
    </location>
</feature>
<dbReference type="GO" id="GO:0008270">
    <property type="term" value="F:zinc ion binding"/>
    <property type="evidence" value="ECO:0007669"/>
    <property type="project" value="UniProtKB-KW"/>
</dbReference>
<proteinExistence type="predicted"/>
<feature type="region of interest" description="Disordered" evidence="13">
    <location>
        <begin position="216"/>
        <end position="257"/>
    </location>
</feature>
<keyword evidence="5" id="KW-0808">Transferase</keyword>
<feature type="compositionally biased region" description="Basic and acidic residues" evidence="13">
    <location>
        <begin position="650"/>
        <end position="662"/>
    </location>
</feature>
<dbReference type="InParanoid" id="D8Q0R4"/>
<feature type="transmembrane region" description="Helical" evidence="14">
    <location>
        <begin position="1507"/>
        <end position="1525"/>
    </location>
</feature>
<feature type="compositionally biased region" description="Low complexity" evidence="13">
    <location>
        <begin position="316"/>
        <end position="328"/>
    </location>
</feature>
<comment type="catalytic activity">
    <reaction evidence="1">
        <text>S-ubiquitinyl-[E2 ubiquitin-conjugating enzyme]-L-cysteine + [acceptor protein]-L-lysine = [E2 ubiquitin-conjugating enzyme]-L-cysteine + N(6)-ubiquitinyl-[acceptor protein]-L-lysine.</text>
        <dbReference type="EC" id="2.3.2.27"/>
    </reaction>
</comment>
<dbReference type="GO" id="GO:0036503">
    <property type="term" value="P:ERAD pathway"/>
    <property type="evidence" value="ECO:0007669"/>
    <property type="project" value="TreeGrafter"/>
</dbReference>
<keyword evidence="12 14" id="KW-0472">Membrane</keyword>
<evidence type="ECO:0000256" key="6">
    <source>
        <dbReference type="ARBA" id="ARBA00022692"/>
    </source>
</evidence>
<dbReference type="SMART" id="SM00744">
    <property type="entry name" value="RINGv"/>
    <property type="match status" value="1"/>
</dbReference>
<evidence type="ECO:0000256" key="8">
    <source>
        <dbReference type="ARBA" id="ARBA00022771"/>
    </source>
</evidence>
<keyword evidence="11 14" id="KW-1133">Transmembrane helix</keyword>
<dbReference type="GO" id="GO:0005789">
    <property type="term" value="C:endoplasmic reticulum membrane"/>
    <property type="evidence" value="ECO:0007669"/>
    <property type="project" value="TreeGrafter"/>
</dbReference>
<dbReference type="PROSITE" id="PS51292">
    <property type="entry name" value="ZF_RING_CH"/>
    <property type="match status" value="1"/>
</dbReference>
<evidence type="ECO:0000256" key="14">
    <source>
        <dbReference type="SAM" id="Phobius"/>
    </source>
</evidence>
<dbReference type="Proteomes" id="UP000007431">
    <property type="component" value="Unassembled WGS sequence"/>
</dbReference>
<dbReference type="VEuPathDB" id="FungiDB:SCHCODRAFT_01282528"/>
<dbReference type="Pfam" id="PF12906">
    <property type="entry name" value="RINGv"/>
    <property type="match status" value="1"/>
</dbReference>
<evidence type="ECO:0000256" key="7">
    <source>
        <dbReference type="ARBA" id="ARBA00022723"/>
    </source>
</evidence>
<feature type="compositionally biased region" description="Low complexity" evidence="13">
    <location>
        <begin position="410"/>
        <end position="421"/>
    </location>
</feature>
<evidence type="ECO:0000256" key="5">
    <source>
        <dbReference type="ARBA" id="ARBA00022679"/>
    </source>
</evidence>
<feature type="transmembrane region" description="Helical" evidence="14">
    <location>
        <begin position="1086"/>
        <end position="1109"/>
    </location>
</feature>
<feature type="compositionally biased region" description="Polar residues" evidence="13">
    <location>
        <begin position="524"/>
        <end position="543"/>
    </location>
</feature>
<dbReference type="CDD" id="cd16702">
    <property type="entry name" value="RING_CH-C4HC3_MARCH6"/>
    <property type="match status" value="1"/>
</dbReference>
<feature type="transmembrane region" description="Helical" evidence="14">
    <location>
        <begin position="1326"/>
        <end position="1346"/>
    </location>
</feature>
<feature type="transmembrane region" description="Helical" evidence="14">
    <location>
        <begin position="934"/>
        <end position="955"/>
    </location>
</feature>
<protein>
    <recommendedName>
        <fullName evidence="4">RING-type E3 ubiquitin transferase</fullName>
        <ecNumber evidence="4">2.3.2.27</ecNumber>
    </recommendedName>
</protein>
<evidence type="ECO:0000313" key="16">
    <source>
        <dbReference type="EMBL" id="EFI97800.1"/>
    </source>
</evidence>
<dbReference type="EMBL" id="GL377305">
    <property type="protein sequence ID" value="EFI97800.1"/>
    <property type="molecule type" value="Genomic_DNA"/>
</dbReference>
<dbReference type="STRING" id="578458.D8Q0R4"/>
<feature type="compositionally biased region" description="Pro residues" evidence="13">
    <location>
        <begin position="224"/>
        <end position="247"/>
    </location>
</feature>
<dbReference type="InterPro" id="IPR013083">
    <property type="entry name" value="Znf_RING/FYVE/PHD"/>
</dbReference>
<comment type="subcellular location">
    <subcellularLocation>
        <location evidence="2">Membrane</location>
        <topology evidence="2">Multi-pass membrane protein</topology>
    </subcellularLocation>
</comment>
<feature type="compositionally biased region" description="Low complexity" evidence="13">
    <location>
        <begin position="483"/>
        <end position="516"/>
    </location>
</feature>
<dbReference type="SUPFAM" id="SSF57850">
    <property type="entry name" value="RING/U-box"/>
    <property type="match status" value="1"/>
</dbReference>
<feature type="transmembrane region" description="Helical" evidence="14">
    <location>
        <begin position="84"/>
        <end position="108"/>
    </location>
</feature>
<dbReference type="EC" id="2.3.2.27" evidence="4"/>
<feature type="region of interest" description="Disordered" evidence="13">
    <location>
        <begin position="272"/>
        <end position="344"/>
    </location>
</feature>
<organism evidence="17">
    <name type="scientific">Schizophyllum commune (strain H4-8 / FGSC 9210)</name>
    <name type="common">Split gill fungus</name>
    <dbReference type="NCBI Taxonomy" id="578458"/>
    <lineage>
        <taxon>Eukaryota</taxon>
        <taxon>Fungi</taxon>
        <taxon>Dikarya</taxon>
        <taxon>Basidiomycota</taxon>
        <taxon>Agaricomycotina</taxon>
        <taxon>Agaricomycetes</taxon>
        <taxon>Agaricomycetidae</taxon>
        <taxon>Agaricales</taxon>
        <taxon>Schizophyllaceae</taxon>
        <taxon>Schizophyllum</taxon>
    </lineage>
</organism>
<evidence type="ECO:0000256" key="2">
    <source>
        <dbReference type="ARBA" id="ARBA00004141"/>
    </source>
</evidence>
<dbReference type="Gene3D" id="3.30.40.10">
    <property type="entry name" value="Zinc/RING finger domain, C3HC4 (zinc finger)"/>
    <property type="match status" value="1"/>
</dbReference>
<evidence type="ECO:0000256" key="11">
    <source>
        <dbReference type="ARBA" id="ARBA00022989"/>
    </source>
</evidence>
<dbReference type="PANTHER" id="PTHR13145">
    <property type="entry name" value="SSM4 PROTEIN"/>
    <property type="match status" value="1"/>
</dbReference>
<feature type="transmembrane region" description="Helical" evidence="14">
    <location>
        <begin position="1479"/>
        <end position="1501"/>
    </location>
</feature>
<evidence type="ECO:0000256" key="10">
    <source>
        <dbReference type="ARBA" id="ARBA00022833"/>
    </source>
</evidence>
<feature type="domain" description="RING-CH-type" evidence="15">
    <location>
        <begin position="1"/>
        <end position="60"/>
    </location>
</feature>
<sequence length="1566" mass="172440">MDEQDTCRICSAPAEPGQPLFHPCKCSGTIRYIHQDCLQTWLAHSKKKTCDVCKYPYAFTKVYAPNMPRKLPPWLIARRALKSVVSGVIFCLRALMVATIWLGALPWATVYAWRMYFNLGDATAHWIADKNRLANSSFIEQAFFSYSNVDTATKLSKKELEAIDLMPWYRRIFLSPTWVDLSSDIFQGQIIASFIVLTFVAIFLLREWIAQNARPGVFEDEEPPPPMEEAPAPAPAPAPPQPAPPVPEDPEPVYGPRLPTLVESRYIEIPPGGLPVQGGTVHATEITEPPLPWPTEGPLARPAEPERSAPTAWGRAQAGPSSSSDSAAPEGEQQNKRRKELPVRDLYQNVHARRQHNAIQAERHARIMGGAASRPVTAQGSIRNRLEYPSSPTLGAFPGGTSDQGTNPWSIAEASSSSSSAQNLPRLNIPSNTAFTFTALPDAPRPNLFAPAGPFNNFARQRSPGVTREPEDAYSRPFIAGPNGAQFSFGASSSSNGTVDTASAPGPSSQSSAGPSRFPGSLAGSANGTPSIFGNMQSNTWGNPTSPAAATPPLLTPTRRPPLPPTTTPLRSPGLAPPGSSSAAASAPLDSPSLAMYRAPEELREGYFDDVAAEAELKAEDSESRAGGKGKAAARDETPSPDDWQSINKEMLDQFFPERKGDDADDEDDEEEGEGHVPGAFGAAEERRRDEEEREEDIIEGELVQEDEHNHANAGGPDDVGARIEVNGGPMEEVEIEGNVDDDVDGALEAIGMRGPIGNVLQNAMLMTFVLDTAIGIGIWVPFTIGKATALLMLNPPQLFKLIQVPMVLIRILTDPIVNGLTHLVVAWAIPMVQNLAMFVLRVLLGSKIADKLQSWLAKLYDIAYESVESAFSSGTVEETSGMEPQASFFWDTVIGKQAEEWLANLGAHVKAFGHEVKNTWIMLAIGDQPAQRAFAVVLGYSVILLGAGIYLNLLSVGNVQTATRAVRNTIRQQLVVLKVAFFIFIEIAVFPLGCGFILDASTMWMFSDVNVAARTEFFKHAPLTATFYHWVAGTMFMYTFAVILAGCRTIMRPGAMWFIKDPQDANAHPIRDILDRSALAHLRKILMSGVMYTLVVCLCVVSLAALLSVGNYAVLPLRWKTREPLSNVPVDLVFLHIALPYTMRYFRPKKAIKASTIKVWKWLSSQLRLSSYFFNETHEEEIAAPASQSAYIAAYLDSLWTGRPLGYNDFVKDRGTWRRVPANDNIPIPAEMRATVEVTEEGLPVDDESRRLMAQQDAEIERSRRKPKDEFIIVYLPPLFRYRMMAFIVSFWIIGSVCAGLAFILPLQLGRLFFRLWIPQDVHDGYSFMAGFYLIWACVHIMRAIDRLDKRRQRTGEEGPRSDLRIYVLKRGSLWLAKITYLAICLGVIIPTLTALVFDCYLILPLRFTFNPTLVPRVRLVDSWATGLLYMKALSFGLRAGPRNSLSRGINQMINSGITHPDPIAATKQVIAPVIGGLLLIILFPAALFKACLLMFPGWGIAGKALFTRFYPGILSLTLSSLIFEGMHETLQKWQQDIRDSEFLVEMRLRNLEPNSPNTAAAPAS</sequence>
<dbReference type="FunFam" id="3.30.40.10:FF:000287">
    <property type="entry name" value="RING finger membrane protein"/>
    <property type="match status" value="1"/>
</dbReference>
<keyword evidence="17" id="KW-1185">Reference proteome</keyword>